<keyword evidence="2" id="KW-1185">Reference proteome</keyword>
<accession>A0A839RUP9</accession>
<dbReference type="EMBL" id="JACHWS010000005">
    <property type="protein sequence ID" value="MBB3039948.1"/>
    <property type="molecule type" value="Genomic_DNA"/>
</dbReference>
<dbReference type="Proteomes" id="UP000567922">
    <property type="component" value="Unassembled WGS sequence"/>
</dbReference>
<reference evidence="1 2" key="1">
    <citation type="submission" date="2020-08" db="EMBL/GenBank/DDBJ databases">
        <title>Sequencing the genomes of 1000 actinobacteria strains.</title>
        <authorList>
            <person name="Klenk H.-P."/>
        </authorList>
    </citation>
    <scope>NUCLEOTIDE SEQUENCE [LARGE SCALE GENOMIC DNA]</scope>
    <source>
        <strain evidence="1 2">DSM 45258</strain>
    </source>
</reference>
<evidence type="ECO:0000313" key="1">
    <source>
        <dbReference type="EMBL" id="MBB3039948.1"/>
    </source>
</evidence>
<name>A0A839RUP9_9ACTN</name>
<comment type="caution">
    <text evidence="1">The sequence shown here is derived from an EMBL/GenBank/DDBJ whole genome shotgun (WGS) entry which is preliminary data.</text>
</comment>
<dbReference type="RefSeq" id="WP_064438749.1">
    <property type="nucleotide sequence ID" value="NZ_BDDI01000002.1"/>
</dbReference>
<gene>
    <name evidence="1" type="ORF">FHU29_004438</name>
</gene>
<dbReference type="AlphaFoldDB" id="A0A839RUP9"/>
<protein>
    <submittedName>
        <fullName evidence="1">Uncharacterized protein</fullName>
    </submittedName>
</protein>
<dbReference type="OrthoDB" id="9830913at2"/>
<organism evidence="1 2">
    <name type="scientific">Hoyosella altamirensis</name>
    <dbReference type="NCBI Taxonomy" id="616997"/>
    <lineage>
        <taxon>Bacteria</taxon>
        <taxon>Bacillati</taxon>
        <taxon>Actinomycetota</taxon>
        <taxon>Actinomycetes</taxon>
        <taxon>Mycobacteriales</taxon>
        <taxon>Hoyosellaceae</taxon>
        <taxon>Hoyosella</taxon>
    </lineage>
</organism>
<evidence type="ECO:0000313" key="2">
    <source>
        <dbReference type="Proteomes" id="UP000567922"/>
    </source>
</evidence>
<proteinExistence type="predicted"/>
<sequence length="121" mass="13657">MPHDFVRRALSSAPLHAETFATQWLGQRLDPLDAPFATYWGKYGSRIIVVHGPQRVYPSGLKYYFSDDLATQYVFSGDLDWIAVPLITRAAETTQQWATQSRQMLSSLRRNTSEAHRGAAA</sequence>